<organism evidence="1 2">
    <name type="scientific">Filobacillus milosensis</name>
    <dbReference type="NCBI Taxonomy" id="94137"/>
    <lineage>
        <taxon>Bacteria</taxon>
        <taxon>Bacillati</taxon>
        <taxon>Bacillota</taxon>
        <taxon>Bacilli</taxon>
        <taxon>Bacillales</taxon>
        <taxon>Bacillaceae</taxon>
        <taxon>Filobacillus</taxon>
    </lineage>
</organism>
<reference evidence="1 2" key="1">
    <citation type="submission" date="2019-03" db="EMBL/GenBank/DDBJ databases">
        <authorList>
            <person name="He R.-H."/>
        </authorList>
    </citation>
    <scope>NUCLEOTIDE SEQUENCE [LARGE SCALE GENOMIC DNA]</scope>
    <source>
        <strain evidence="2">SH 714</strain>
    </source>
</reference>
<sequence length="60" mass="7045">MRLEVVEKESGKVFMKSYYDSFSSLNLAIRKYKRDYGSTNFEFKISALDESDYEKTIGTK</sequence>
<proteinExistence type="predicted"/>
<dbReference type="Proteomes" id="UP000297975">
    <property type="component" value="Unassembled WGS sequence"/>
</dbReference>
<evidence type="ECO:0000313" key="2">
    <source>
        <dbReference type="Proteomes" id="UP000297975"/>
    </source>
</evidence>
<evidence type="ECO:0000313" key="1">
    <source>
        <dbReference type="EMBL" id="TFB14154.1"/>
    </source>
</evidence>
<keyword evidence="2" id="KW-1185">Reference proteome</keyword>
<dbReference type="AlphaFoldDB" id="A0A4Y8IGB6"/>
<dbReference type="EMBL" id="SOPW01000019">
    <property type="protein sequence ID" value="TFB14154.1"/>
    <property type="molecule type" value="Genomic_DNA"/>
</dbReference>
<protein>
    <submittedName>
        <fullName evidence="1">Uncharacterized protein</fullName>
    </submittedName>
</protein>
<comment type="caution">
    <text evidence="1">The sequence shown here is derived from an EMBL/GenBank/DDBJ whole genome shotgun (WGS) entry which is preliminary data.</text>
</comment>
<name>A0A4Y8IGB6_9BACI</name>
<accession>A0A4Y8IGB6</accession>
<dbReference type="RefSeq" id="WP_134341229.1">
    <property type="nucleotide sequence ID" value="NZ_SOPW01000019.1"/>
</dbReference>
<gene>
    <name evidence="1" type="ORF">E3U55_14675</name>
</gene>